<comment type="cofactor">
    <cofactor evidence="1">
        <name>FAD</name>
        <dbReference type="ChEBI" id="CHEBI:57692"/>
    </cofactor>
</comment>
<dbReference type="Gene3D" id="3.50.50.60">
    <property type="entry name" value="FAD/NAD(P)-binding domain"/>
    <property type="match status" value="2"/>
</dbReference>
<dbReference type="Gene3D" id="3.30.560.10">
    <property type="entry name" value="Glucose Oxidase, domain 3"/>
    <property type="match status" value="1"/>
</dbReference>
<comment type="caution">
    <text evidence="7">The sequence shown here is derived from an EMBL/GenBank/DDBJ whole genome shotgun (WGS) entry which is preliminary data.</text>
</comment>
<dbReference type="STRING" id="48709.A0A1D2MDF1"/>
<keyword evidence="3" id="KW-0285">Flavoprotein</keyword>
<dbReference type="PANTHER" id="PTHR11552:SF147">
    <property type="entry name" value="CHOLINE DEHYDROGENASE, MITOCHONDRIAL"/>
    <property type="match status" value="1"/>
</dbReference>
<accession>A0A1D2MDF1</accession>
<dbReference type="Pfam" id="PF00732">
    <property type="entry name" value="GMC_oxred_N"/>
    <property type="match status" value="2"/>
</dbReference>
<gene>
    <name evidence="7" type="ORF">Ocin01_15771</name>
</gene>
<dbReference type="SUPFAM" id="SSF51905">
    <property type="entry name" value="FAD/NAD(P)-binding domain"/>
    <property type="match status" value="2"/>
</dbReference>
<evidence type="ECO:0000256" key="3">
    <source>
        <dbReference type="ARBA" id="ARBA00022630"/>
    </source>
</evidence>
<organism evidence="7 8">
    <name type="scientific">Orchesella cincta</name>
    <name type="common">Springtail</name>
    <name type="synonym">Podura cincta</name>
    <dbReference type="NCBI Taxonomy" id="48709"/>
    <lineage>
        <taxon>Eukaryota</taxon>
        <taxon>Metazoa</taxon>
        <taxon>Ecdysozoa</taxon>
        <taxon>Arthropoda</taxon>
        <taxon>Hexapoda</taxon>
        <taxon>Collembola</taxon>
        <taxon>Entomobryomorpha</taxon>
        <taxon>Entomobryoidea</taxon>
        <taxon>Orchesellidae</taxon>
        <taxon>Orchesellinae</taxon>
        <taxon>Orchesella</taxon>
    </lineage>
</organism>
<evidence type="ECO:0000259" key="6">
    <source>
        <dbReference type="Pfam" id="PF05199"/>
    </source>
</evidence>
<comment type="similarity">
    <text evidence="2">Belongs to the GMC oxidoreductase family.</text>
</comment>
<keyword evidence="8" id="KW-1185">Reference proteome</keyword>
<dbReference type="Pfam" id="PF05199">
    <property type="entry name" value="GMC_oxred_C"/>
    <property type="match status" value="1"/>
</dbReference>
<evidence type="ECO:0000256" key="1">
    <source>
        <dbReference type="ARBA" id="ARBA00001974"/>
    </source>
</evidence>
<evidence type="ECO:0000313" key="7">
    <source>
        <dbReference type="EMBL" id="ODM90911.1"/>
    </source>
</evidence>
<evidence type="ECO:0000313" key="8">
    <source>
        <dbReference type="Proteomes" id="UP000094527"/>
    </source>
</evidence>
<evidence type="ECO:0000256" key="4">
    <source>
        <dbReference type="ARBA" id="ARBA00022827"/>
    </source>
</evidence>
<dbReference type="InterPro" id="IPR036188">
    <property type="entry name" value="FAD/NAD-bd_sf"/>
</dbReference>
<dbReference type="InterPro" id="IPR000172">
    <property type="entry name" value="GMC_OxRdtase_N"/>
</dbReference>
<dbReference type="GO" id="GO:0050660">
    <property type="term" value="F:flavin adenine dinucleotide binding"/>
    <property type="evidence" value="ECO:0007669"/>
    <property type="project" value="InterPro"/>
</dbReference>
<dbReference type="OrthoDB" id="269227at2759"/>
<reference evidence="7 8" key="1">
    <citation type="journal article" date="2016" name="Genome Biol. Evol.">
        <title>Gene Family Evolution Reflects Adaptation to Soil Environmental Stressors in the Genome of the Collembolan Orchesella cincta.</title>
        <authorList>
            <person name="Faddeeva-Vakhrusheva A."/>
            <person name="Derks M.F."/>
            <person name="Anvar S.Y."/>
            <person name="Agamennone V."/>
            <person name="Suring W."/>
            <person name="Smit S."/>
            <person name="van Straalen N.M."/>
            <person name="Roelofs D."/>
        </authorList>
    </citation>
    <scope>NUCLEOTIDE SEQUENCE [LARGE SCALE GENOMIC DNA]</scope>
    <source>
        <tissue evidence="7">Mixed pool</tissue>
    </source>
</reference>
<proteinExistence type="inferred from homology"/>
<keyword evidence="4" id="KW-0274">FAD</keyword>
<dbReference type="AlphaFoldDB" id="A0A1D2MDF1"/>
<sequence>MILFLMMMKIYNSGGAGMVVATRIANASSSNRILLLEAGGEPSVLNDIPSLDGYLANQPANTWFYNSTPQANACQNCDGKKVMTTRGKMLGGSTSTNFMMYVRGNKEDFNRWSTEDLGLQRAWANEPDALKYHGKGGLRNVAKCDYHPGAEELFAAALEKGYSLGDYNGANQEVFSPIDLTTQDGWRENTYRAYYKDTGKPSNLCIKKYAHVTKVKFQTVSGKPKAVGVVYKRQGLTRIATARKEVILSAGTFESAKILDVVRCRPAEHLRSLNISVVKDLPVGANLQDHLVTLVGPFLKAPAVNPNRDVTAQAAYHYLSTGNGILAASDALGWSRPDYADLQVIHGAFALYPQLPEDMNKMFGVRVDILKKWFNPYHKNDTDARIQKFVDLYENTTALNTPLFHKPVPGCENKEFKSDDYYRCVIRMFTFTLYHHVGSCALGKVVDGNLKVLGIDGLRVIDASVIPREPNANTQAATIMIAEKGSDLIIADMMGVVDAVNTILRALPARWPIPIPISIFTATFLTLAINSWVSYDISQDATVNSEILTLDSKCQFTTFDYIIVGGAGGEPSVLNDIPGLDGFLSNQPANTWFYNSTVQANACQNCDGKKVMTTRGKMLGGSTSTNFMMYVRGNKEDFNRWSTEDLGGDPQWNYENLLPYFKKSEDYNGVYASDPASAEYHGKGGLRNVATYDFQPGADEFLAAAVEKGYTIGDYNGANQEVFSKIDLTTQNGWRESTYRAFYRDTGKPSNLCIKKYAHVQNFFSNCFRSAKSYFSNVQRQGLTRTVDVTAQAAVSYLSTGNGVLAATEALAGQAFFKSPVAEPDYADLQVIQTSF</sequence>
<evidence type="ECO:0000256" key="2">
    <source>
        <dbReference type="ARBA" id="ARBA00010790"/>
    </source>
</evidence>
<feature type="domain" description="Glucose-methanol-choline oxidoreductase N-terminal" evidence="5">
    <location>
        <begin position="9"/>
        <end position="292"/>
    </location>
</feature>
<dbReference type="InterPro" id="IPR012132">
    <property type="entry name" value="GMC_OxRdtase"/>
</dbReference>
<dbReference type="PANTHER" id="PTHR11552">
    <property type="entry name" value="GLUCOSE-METHANOL-CHOLINE GMC OXIDOREDUCTASE"/>
    <property type="match status" value="1"/>
</dbReference>
<feature type="domain" description="Glucose-methanol-choline oxidoreductase C-terminal" evidence="6">
    <location>
        <begin position="385"/>
        <end position="482"/>
    </location>
</feature>
<feature type="domain" description="Glucose-methanol-choline oxidoreductase N-terminal" evidence="5">
    <location>
        <begin position="599"/>
        <end position="765"/>
    </location>
</feature>
<dbReference type="Proteomes" id="UP000094527">
    <property type="component" value="Unassembled WGS sequence"/>
</dbReference>
<name>A0A1D2MDF1_ORCCI</name>
<dbReference type="InterPro" id="IPR007867">
    <property type="entry name" value="GMC_OxRtase_C"/>
</dbReference>
<dbReference type="GO" id="GO:0016614">
    <property type="term" value="F:oxidoreductase activity, acting on CH-OH group of donors"/>
    <property type="evidence" value="ECO:0007669"/>
    <property type="project" value="InterPro"/>
</dbReference>
<protein>
    <submittedName>
        <fullName evidence="7">Glucose dehydrogenase [FAD, quinone]</fullName>
    </submittedName>
</protein>
<evidence type="ECO:0000259" key="5">
    <source>
        <dbReference type="Pfam" id="PF00732"/>
    </source>
</evidence>
<dbReference type="EMBL" id="LJIJ01001747">
    <property type="protein sequence ID" value="ODM90911.1"/>
    <property type="molecule type" value="Genomic_DNA"/>
</dbReference>
<dbReference type="SUPFAM" id="SSF54373">
    <property type="entry name" value="FAD-linked reductases, C-terminal domain"/>
    <property type="match status" value="1"/>
</dbReference>